<evidence type="ECO:0000256" key="6">
    <source>
        <dbReference type="SAM" id="Coils"/>
    </source>
</evidence>
<gene>
    <name evidence="8" type="primary">clpB_4</name>
    <name evidence="8" type="ORF">NCTC11126_05264</name>
</gene>
<keyword evidence="4" id="KW-0067">ATP-binding</keyword>
<comment type="subunit">
    <text evidence="5">Homohexamer. The oligomerization is ATP-dependent.</text>
</comment>
<evidence type="ECO:0000313" key="8">
    <source>
        <dbReference type="EMBL" id="SPW56450.1"/>
    </source>
</evidence>
<proteinExistence type="inferred from homology"/>
<evidence type="ECO:0000313" key="9">
    <source>
        <dbReference type="Proteomes" id="UP000250561"/>
    </source>
</evidence>
<evidence type="ECO:0000256" key="5">
    <source>
        <dbReference type="ARBA" id="ARBA00026057"/>
    </source>
</evidence>
<reference evidence="8 9" key="1">
    <citation type="submission" date="2018-06" db="EMBL/GenBank/DDBJ databases">
        <authorList>
            <consortium name="Pathogen Informatics"/>
            <person name="Doyle S."/>
        </authorList>
    </citation>
    <scope>NUCLEOTIDE SEQUENCE [LARGE SCALE GENOMIC DNA]</scope>
    <source>
        <strain evidence="8 9">NCTC11126</strain>
    </source>
</reference>
<sequence>MAQWTPENMLKPALARGELHCVGATTLDEYRQYIEKDAALERRFQKVFVAEPSVEDTIAILRGLKERYELHHHVQITDPAIVAAATLSHRYIADRQLPDKAIDLIDEAASSIRMQIDSKPEELDRLDRRIIQLKLEQQALMKESDEASKKRLDMLNEELSDKERQYSELEEGVESREGIAFWVRRPLKRNWNRRKSLLNRLAVWGTWRGCLNCNTAKSRNWKSNWKPQRSSKAKLCVCCVIK</sequence>
<dbReference type="GO" id="GO:0016887">
    <property type="term" value="F:ATP hydrolysis activity"/>
    <property type="evidence" value="ECO:0007669"/>
    <property type="project" value="TreeGrafter"/>
</dbReference>
<dbReference type="FunFam" id="3.40.50.300:FF:000120">
    <property type="entry name" value="ATP-dependent chaperone ClpB"/>
    <property type="match status" value="1"/>
</dbReference>
<dbReference type="PANTHER" id="PTHR11638:SF18">
    <property type="entry name" value="HEAT SHOCK PROTEIN 104"/>
    <property type="match status" value="1"/>
</dbReference>
<evidence type="ECO:0000256" key="3">
    <source>
        <dbReference type="ARBA" id="ARBA00022741"/>
    </source>
</evidence>
<protein>
    <submittedName>
        <fullName evidence="8">Protein disaggregation chaperone</fullName>
    </submittedName>
</protein>
<dbReference type="SUPFAM" id="SSF52540">
    <property type="entry name" value="P-loop containing nucleoside triphosphate hydrolases"/>
    <property type="match status" value="1"/>
</dbReference>
<dbReference type="GO" id="GO:0005524">
    <property type="term" value="F:ATP binding"/>
    <property type="evidence" value="ECO:0007669"/>
    <property type="project" value="UniProtKB-KW"/>
</dbReference>
<name>A0A2X1KAL9_ECOLX</name>
<dbReference type="GO" id="GO:0034605">
    <property type="term" value="P:cellular response to heat"/>
    <property type="evidence" value="ECO:0007669"/>
    <property type="project" value="TreeGrafter"/>
</dbReference>
<comment type="similarity">
    <text evidence="1">Belongs to the ClpA/ClpB family.</text>
</comment>
<dbReference type="Gene3D" id="3.40.50.300">
    <property type="entry name" value="P-loop containing nucleotide triphosphate hydrolases"/>
    <property type="match status" value="2"/>
</dbReference>
<organism evidence="8 9">
    <name type="scientific">Escherichia coli</name>
    <dbReference type="NCBI Taxonomy" id="562"/>
    <lineage>
        <taxon>Bacteria</taxon>
        <taxon>Pseudomonadati</taxon>
        <taxon>Pseudomonadota</taxon>
        <taxon>Gammaproteobacteria</taxon>
        <taxon>Enterobacterales</taxon>
        <taxon>Enterobacteriaceae</taxon>
        <taxon>Escherichia</taxon>
    </lineage>
</organism>
<dbReference type="InterPro" id="IPR050130">
    <property type="entry name" value="ClpA_ClpB"/>
</dbReference>
<keyword evidence="6" id="KW-0175">Coiled coil</keyword>
<dbReference type="EMBL" id="UARS01000011">
    <property type="protein sequence ID" value="SPW56450.1"/>
    <property type="molecule type" value="Genomic_DNA"/>
</dbReference>
<keyword evidence="3" id="KW-0547">Nucleotide-binding</keyword>
<dbReference type="Pfam" id="PF17871">
    <property type="entry name" value="AAA_lid_9"/>
    <property type="match status" value="1"/>
</dbReference>
<dbReference type="AlphaFoldDB" id="A0A2X1KAL9"/>
<evidence type="ECO:0000256" key="4">
    <source>
        <dbReference type="ARBA" id="ARBA00022840"/>
    </source>
</evidence>
<dbReference type="GO" id="GO:0005737">
    <property type="term" value="C:cytoplasm"/>
    <property type="evidence" value="ECO:0007669"/>
    <property type="project" value="TreeGrafter"/>
</dbReference>
<keyword evidence="2" id="KW-0677">Repeat</keyword>
<feature type="domain" description="ClpA/ClpB AAA lid" evidence="7">
    <location>
        <begin position="53"/>
        <end position="154"/>
    </location>
</feature>
<dbReference type="Proteomes" id="UP000250561">
    <property type="component" value="Unassembled WGS sequence"/>
</dbReference>
<dbReference type="InterPro" id="IPR027417">
    <property type="entry name" value="P-loop_NTPase"/>
</dbReference>
<evidence type="ECO:0000259" key="7">
    <source>
        <dbReference type="Pfam" id="PF17871"/>
    </source>
</evidence>
<feature type="coiled-coil region" evidence="6">
    <location>
        <begin position="123"/>
        <end position="172"/>
    </location>
</feature>
<dbReference type="PANTHER" id="PTHR11638">
    <property type="entry name" value="ATP-DEPENDENT CLP PROTEASE"/>
    <property type="match status" value="1"/>
</dbReference>
<dbReference type="InterPro" id="IPR041546">
    <property type="entry name" value="ClpA/ClpB_AAA_lid"/>
</dbReference>
<evidence type="ECO:0000256" key="1">
    <source>
        <dbReference type="ARBA" id="ARBA00008675"/>
    </source>
</evidence>
<accession>A0A2X1KAL9</accession>
<evidence type="ECO:0000256" key="2">
    <source>
        <dbReference type="ARBA" id="ARBA00022737"/>
    </source>
</evidence>